<reference evidence="5 6" key="1">
    <citation type="journal article" date="2014" name="BMC Genomics">
        <title>The genome of the intracellular bacterium of the coastal bivalve, Solemya velum: a blueprint for thriving in and out of symbiosis.</title>
        <authorList>
            <person name="Dmytrenko O."/>
            <person name="Russell S.L."/>
            <person name="Loo W.T."/>
            <person name="Fontanez K.M."/>
            <person name="Liao L."/>
            <person name="Roeselers G."/>
            <person name="Sharma R."/>
            <person name="Stewart F.J."/>
            <person name="Newton I.L."/>
            <person name="Woyke T."/>
            <person name="Wu D."/>
            <person name="Lang J.M."/>
            <person name="Eisen J.A."/>
            <person name="Cavanaugh C.M."/>
        </authorList>
    </citation>
    <scope>NUCLEOTIDE SEQUENCE [LARGE SCALE GENOMIC DNA]</scope>
    <source>
        <strain evidence="5 6">WH</strain>
    </source>
</reference>
<evidence type="ECO:0000256" key="3">
    <source>
        <dbReference type="ARBA" id="ARBA00022801"/>
    </source>
</evidence>
<sequence>MGLIDSHCHLDRVNLSHYNDSFETMVQKTMEHGIDHMLCVSIDLESYPAMLELVEPFASISTSVGVHPNDRDRREPSVEELVELAGHPKNVAIGETGLDYYYNKDDVEWQQERFRTHIRAARECSKPLIIHTRDAREDTIRILREEHAEEAGGVMHCFTETWEMAQQALELGFYISFSGIVTFKNAEELREVASKVPLDRILIETDSPYLAPVPFRGKPNEPGYVSYVAEKIAELRGLSVDEVMKITTENFYRLFPASR</sequence>
<evidence type="ECO:0000256" key="4">
    <source>
        <dbReference type="PIRSR" id="PIRSR005902-1"/>
    </source>
</evidence>
<dbReference type="GO" id="GO:0016788">
    <property type="term" value="F:hydrolase activity, acting on ester bonds"/>
    <property type="evidence" value="ECO:0007669"/>
    <property type="project" value="InterPro"/>
</dbReference>
<feature type="binding site" evidence="4">
    <location>
        <position position="131"/>
    </location>
    <ligand>
        <name>a divalent metal cation</name>
        <dbReference type="ChEBI" id="CHEBI:60240"/>
        <label>2</label>
    </ligand>
</feature>
<dbReference type="InterPro" id="IPR015991">
    <property type="entry name" value="TatD/YcfH-like"/>
</dbReference>
<evidence type="ECO:0000256" key="1">
    <source>
        <dbReference type="ARBA" id="ARBA00009275"/>
    </source>
</evidence>
<evidence type="ECO:0000256" key="2">
    <source>
        <dbReference type="ARBA" id="ARBA00022723"/>
    </source>
</evidence>
<proteinExistence type="inferred from homology"/>
<comment type="caution">
    <text evidence="5">The sequence shown here is derived from an EMBL/GenBank/DDBJ whole genome shotgun (WGS) entry which is preliminary data.</text>
</comment>
<keyword evidence="3 5" id="KW-0378">Hydrolase</keyword>
<dbReference type="eggNOG" id="COG0084">
    <property type="taxonomic scope" value="Bacteria"/>
</dbReference>
<dbReference type="PANTHER" id="PTHR46124:SF2">
    <property type="entry name" value="D-AMINOACYL-TRNA DEACYLASE"/>
    <property type="match status" value="1"/>
</dbReference>
<dbReference type="InterPro" id="IPR032466">
    <property type="entry name" value="Metal_Hydrolase"/>
</dbReference>
<dbReference type="PATRIC" id="fig|2340.3.peg.636"/>
<dbReference type="PROSITE" id="PS01137">
    <property type="entry name" value="TATD_1"/>
    <property type="match status" value="1"/>
</dbReference>
<dbReference type="PROSITE" id="PS01091">
    <property type="entry name" value="TATD_3"/>
    <property type="match status" value="1"/>
</dbReference>
<dbReference type="Proteomes" id="UP000030856">
    <property type="component" value="Unassembled WGS sequence"/>
</dbReference>
<dbReference type="SUPFAM" id="SSF51556">
    <property type="entry name" value="Metallo-dependent hydrolases"/>
    <property type="match status" value="1"/>
</dbReference>
<feature type="binding site" evidence="4">
    <location>
        <position position="9"/>
    </location>
    <ligand>
        <name>a divalent metal cation</name>
        <dbReference type="ChEBI" id="CHEBI:60240"/>
        <label>1</label>
    </ligand>
</feature>
<dbReference type="GeneID" id="86991056"/>
<dbReference type="GO" id="GO:0004536">
    <property type="term" value="F:DNA nuclease activity"/>
    <property type="evidence" value="ECO:0007669"/>
    <property type="project" value="InterPro"/>
</dbReference>
<dbReference type="STRING" id="2340.JV46_14690"/>
<dbReference type="GO" id="GO:0005829">
    <property type="term" value="C:cytosol"/>
    <property type="evidence" value="ECO:0007669"/>
    <property type="project" value="TreeGrafter"/>
</dbReference>
<keyword evidence="6" id="KW-1185">Reference proteome</keyword>
<name>A0A0B0HAK1_SOVGS</name>
<organism evidence="5 6">
    <name type="scientific">Solemya velum gill symbiont</name>
    <dbReference type="NCBI Taxonomy" id="2340"/>
    <lineage>
        <taxon>Bacteria</taxon>
        <taxon>Pseudomonadati</taxon>
        <taxon>Pseudomonadota</taxon>
        <taxon>Gammaproteobacteria</taxon>
        <taxon>sulfur-oxidizing symbionts</taxon>
    </lineage>
</organism>
<evidence type="ECO:0000313" key="5">
    <source>
        <dbReference type="EMBL" id="KHF26125.1"/>
    </source>
</evidence>
<dbReference type="FunFam" id="3.20.20.140:FF:000005">
    <property type="entry name" value="TatD family hydrolase"/>
    <property type="match status" value="1"/>
</dbReference>
<dbReference type="AlphaFoldDB" id="A0A0B0HAK1"/>
<dbReference type="PANTHER" id="PTHR46124">
    <property type="entry name" value="D-AMINOACYL-TRNA DEACYLASE"/>
    <property type="match status" value="1"/>
</dbReference>
<feature type="binding site" evidence="4">
    <location>
        <position position="95"/>
    </location>
    <ligand>
        <name>a divalent metal cation</name>
        <dbReference type="ChEBI" id="CHEBI:60240"/>
        <label>1</label>
    </ligand>
</feature>
<dbReference type="Gene3D" id="3.20.20.140">
    <property type="entry name" value="Metal-dependent hydrolases"/>
    <property type="match status" value="1"/>
</dbReference>
<feature type="binding site" evidence="4">
    <location>
        <position position="7"/>
    </location>
    <ligand>
        <name>a divalent metal cation</name>
        <dbReference type="ChEBI" id="CHEBI:60240"/>
        <label>1</label>
    </ligand>
</feature>
<evidence type="ECO:0000313" key="6">
    <source>
        <dbReference type="Proteomes" id="UP000030856"/>
    </source>
</evidence>
<dbReference type="CDD" id="cd01310">
    <property type="entry name" value="TatD_DNAse"/>
    <property type="match status" value="1"/>
</dbReference>
<comment type="similarity">
    <text evidence="1">Belongs to the metallo-dependent hydrolases superfamily. TatD-type hydrolase family.</text>
</comment>
<dbReference type="OrthoDB" id="9810005at2"/>
<dbReference type="Pfam" id="PF01026">
    <property type="entry name" value="TatD_DNase"/>
    <property type="match status" value="1"/>
</dbReference>
<dbReference type="PROSITE" id="PS01090">
    <property type="entry name" value="TATD_2"/>
    <property type="match status" value="1"/>
</dbReference>
<dbReference type="GO" id="GO:0046872">
    <property type="term" value="F:metal ion binding"/>
    <property type="evidence" value="ECO:0007669"/>
    <property type="project" value="UniProtKB-KW"/>
</dbReference>
<protein>
    <submittedName>
        <fullName evidence="5">Hydrolase</fullName>
    </submittedName>
</protein>
<dbReference type="RefSeq" id="WP_043115855.1">
    <property type="nucleotide sequence ID" value="NZ_JRAA01000001.1"/>
</dbReference>
<feature type="binding site" evidence="4">
    <location>
        <position position="156"/>
    </location>
    <ligand>
        <name>a divalent metal cation</name>
        <dbReference type="ChEBI" id="CHEBI:60240"/>
        <label>2</label>
    </ligand>
</feature>
<dbReference type="EMBL" id="JRAA01000001">
    <property type="protein sequence ID" value="KHF26125.1"/>
    <property type="molecule type" value="Genomic_DNA"/>
</dbReference>
<dbReference type="PIRSF" id="PIRSF005902">
    <property type="entry name" value="DNase_TatD"/>
    <property type="match status" value="1"/>
</dbReference>
<dbReference type="InterPro" id="IPR018228">
    <property type="entry name" value="DNase_TatD-rel_CS"/>
</dbReference>
<keyword evidence="2 4" id="KW-0479">Metal-binding</keyword>
<feature type="binding site" evidence="4">
    <location>
        <position position="206"/>
    </location>
    <ligand>
        <name>a divalent metal cation</name>
        <dbReference type="ChEBI" id="CHEBI:60240"/>
        <label>1</label>
    </ligand>
</feature>
<dbReference type="NCBIfam" id="TIGR00010">
    <property type="entry name" value="YchF/TatD family DNA exonuclease"/>
    <property type="match status" value="1"/>
</dbReference>
<gene>
    <name evidence="5" type="ORF">JV46_14690</name>
</gene>
<accession>A0A0B0HAK1</accession>
<dbReference type="InterPro" id="IPR001130">
    <property type="entry name" value="TatD-like"/>
</dbReference>